<gene>
    <name evidence="4" type="ORF">BCR43DRAFT_485992</name>
</gene>
<dbReference type="GO" id="GO:0005096">
    <property type="term" value="F:GTPase activator activity"/>
    <property type="evidence" value="ECO:0007669"/>
    <property type="project" value="TreeGrafter"/>
</dbReference>
<protein>
    <submittedName>
        <fullName evidence="4">Rab-GTPase-TBC domain-domain-containing protein</fullName>
    </submittedName>
</protein>
<organism evidence="4 5">
    <name type="scientific">Syncephalastrum racemosum</name>
    <name type="common">Filamentous fungus</name>
    <dbReference type="NCBI Taxonomy" id="13706"/>
    <lineage>
        <taxon>Eukaryota</taxon>
        <taxon>Fungi</taxon>
        <taxon>Fungi incertae sedis</taxon>
        <taxon>Mucoromycota</taxon>
        <taxon>Mucoromycotina</taxon>
        <taxon>Mucoromycetes</taxon>
        <taxon>Mucorales</taxon>
        <taxon>Syncephalastraceae</taxon>
        <taxon>Syncephalastrum</taxon>
    </lineage>
</organism>
<dbReference type="InterPro" id="IPR035969">
    <property type="entry name" value="Rab-GAP_TBC_sf"/>
</dbReference>
<accession>A0A1X2HNB2</accession>
<keyword evidence="1" id="KW-0175">Coiled coil</keyword>
<dbReference type="InParanoid" id="A0A1X2HNB2"/>
<dbReference type="PROSITE" id="PS50086">
    <property type="entry name" value="TBC_RABGAP"/>
    <property type="match status" value="1"/>
</dbReference>
<dbReference type="Gene3D" id="1.10.472.80">
    <property type="entry name" value="Ypt/Rab-GAP domain of gyp1p, domain 3"/>
    <property type="match status" value="1"/>
</dbReference>
<comment type="caution">
    <text evidence="4">The sequence shown here is derived from an EMBL/GenBank/DDBJ whole genome shotgun (WGS) entry which is preliminary data.</text>
</comment>
<evidence type="ECO:0000256" key="1">
    <source>
        <dbReference type="SAM" id="Coils"/>
    </source>
</evidence>
<evidence type="ECO:0000259" key="3">
    <source>
        <dbReference type="PROSITE" id="PS50086"/>
    </source>
</evidence>
<dbReference type="AlphaFoldDB" id="A0A1X2HNB2"/>
<dbReference type="SMART" id="SM00164">
    <property type="entry name" value="TBC"/>
    <property type="match status" value="1"/>
</dbReference>
<keyword evidence="5" id="KW-1185">Reference proteome</keyword>
<feature type="domain" description="Rab-GAP TBC" evidence="3">
    <location>
        <begin position="1"/>
        <end position="134"/>
    </location>
</feature>
<evidence type="ECO:0000313" key="5">
    <source>
        <dbReference type="Proteomes" id="UP000242180"/>
    </source>
</evidence>
<dbReference type="OrthoDB" id="159449at2759"/>
<feature type="coiled-coil region" evidence="1">
    <location>
        <begin position="374"/>
        <end position="401"/>
    </location>
</feature>
<dbReference type="InterPro" id="IPR000195">
    <property type="entry name" value="Rab-GAP-TBC_dom"/>
</dbReference>
<dbReference type="Proteomes" id="UP000242180">
    <property type="component" value="Unassembled WGS sequence"/>
</dbReference>
<proteinExistence type="predicted"/>
<dbReference type="GO" id="GO:0031267">
    <property type="term" value="F:small GTPase binding"/>
    <property type="evidence" value="ECO:0007669"/>
    <property type="project" value="TreeGrafter"/>
</dbReference>
<dbReference type="EMBL" id="MCGN01000002">
    <property type="protein sequence ID" value="ORZ00893.1"/>
    <property type="molecule type" value="Genomic_DNA"/>
</dbReference>
<dbReference type="PANTHER" id="PTHR47219:SF9">
    <property type="entry name" value="GTPASE ACTIVATING PROTEIN AND CENTROSOME-ASSOCIATED, ISOFORM B"/>
    <property type="match status" value="1"/>
</dbReference>
<dbReference type="SUPFAM" id="SSF47923">
    <property type="entry name" value="Ypt/Rab-GAP domain of gyp1p"/>
    <property type="match status" value="2"/>
</dbReference>
<name>A0A1X2HNB2_SYNRA</name>
<sequence length="573" mass="66683">MFKQENGEGQRAMRRILEAYSLYDSHVGYCQGLAFLVGPLLMHMEEQQAFCVFVRLMETYQMRTLFTMDMEGLQLRLYQFAIFLNEQLPELAKHMESHGIHPAMYASQWFLTLFAYNFSMERVERIYDIVFVEGAAETTMRFALALLRHSESKILAETEFEDLLDHVTLGLDRPTDDIVREAADLASVVTRSKMEALEERYAREGQAEKRERAEQVLTTSRRFFFWRRRRTTVSSRTSTSTSTQQRPSCQMERDDMDYKTRFMKLQLKHQQTLDELAELRMDKCDVENERDALKMTIRELERSNKRRPLTRSRTLFEYSSDDRPPENDMESIESSTTSFSEATYNSSGCLTIATEQQDDTQFLRTELVRIKVDHFELQQHCEKLTQELEDAQSRHDMVTEGQMVLIDKLMSTQSQMDELIKEKKAKDMAWLQLVRENQELKAELSLHLPSLDSGTVSNTNNSKSSKEIATPAGTPLPRRKSMGDIRPQRDDNVWAMRELERALAEAKVRLAELETMRANHPAHDDDCEGKRRFTTECCSAPYIDVRPMSRSSSLYGRVWHALAPNRNASRQIP</sequence>
<feature type="region of interest" description="Disordered" evidence="2">
    <location>
        <begin position="450"/>
        <end position="486"/>
    </location>
</feature>
<dbReference type="PANTHER" id="PTHR47219">
    <property type="entry name" value="RAB GTPASE-ACTIVATING PROTEIN 1-LIKE"/>
    <property type="match status" value="1"/>
</dbReference>
<evidence type="ECO:0000256" key="2">
    <source>
        <dbReference type="SAM" id="MobiDB-lite"/>
    </source>
</evidence>
<dbReference type="InterPro" id="IPR050302">
    <property type="entry name" value="Rab_GAP_TBC_domain"/>
</dbReference>
<evidence type="ECO:0000313" key="4">
    <source>
        <dbReference type="EMBL" id="ORZ00893.1"/>
    </source>
</evidence>
<feature type="region of interest" description="Disordered" evidence="2">
    <location>
        <begin position="317"/>
        <end position="340"/>
    </location>
</feature>
<dbReference type="FunFam" id="1.10.472.80:FF:000027">
    <property type="entry name" value="GTPase activating protein (Evi5)"/>
    <property type="match status" value="1"/>
</dbReference>
<reference evidence="4 5" key="1">
    <citation type="submission" date="2016-07" db="EMBL/GenBank/DDBJ databases">
        <title>Pervasive Adenine N6-methylation of Active Genes in Fungi.</title>
        <authorList>
            <consortium name="DOE Joint Genome Institute"/>
            <person name="Mondo S.J."/>
            <person name="Dannebaum R.O."/>
            <person name="Kuo R.C."/>
            <person name="Labutti K."/>
            <person name="Haridas S."/>
            <person name="Kuo A."/>
            <person name="Salamov A."/>
            <person name="Ahrendt S.R."/>
            <person name="Lipzen A."/>
            <person name="Sullivan W."/>
            <person name="Andreopoulos W.B."/>
            <person name="Clum A."/>
            <person name="Lindquist E."/>
            <person name="Daum C."/>
            <person name="Ramamoorthy G.K."/>
            <person name="Gryganskyi A."/>
            <person name="Culley D."/>
            <person name="Magnuson J.K."/>
            <person name="James T.Y."/>
            <person name="O'Malley M.A."/>
            <person name="Stajich J.E."/>
            <person name="Spatafora J.W."/>
            <person name="Visel A."/>
            <person name="Grigoriev I.V."/>
        </authorList>
    </citation>
    <scope>NUCLEOTIDE SEQUENCE [LARGE SCALE GENOMIC DNA]</scope>
    <source>
        <strain evidence="4 5">NRRL 2496</strain>
    </source>
</reference>
<dbReference type="Pfam" id="PF23436">
    <property type="entry name" value="RabGap-TBC_2"/>
    <property type="match status" value="1"/>
</dbReference>
<dbReference type="Gene3D" id="1.10.8.270">
    <property type="entry name" value="putative rabgap domain of human tbc1 domain family member 14 like domains"/>
    <property type="match status" value="1"/>
</dbReference>
<dbReference type="STRING" id="13706.A0A1X2HNB2"/>
<feature type="compositionally biased region" description="Low complexity" evidence="2">
    <location>
        <begin position="453"/>
        <end position="463"/>
    </location>
</feature>